<protein>
    <submittedName>
        <fullName evidence="1">Uncharacterized protein</fullName>
    </submittedName>
</protein>
<sequence length="96" mass="10711">MKIWNYCNPSKYKAFVIGGLQMLARTGYRAVRGSTTNSQKSAVKWECYAAIRLVRKLASHVSSRASIVSDGRFEAGFPVVLADRVQLCVPPEPYSR</sequence>
<keyword evidence="2" id="KW-1185">Reference proteome</keyword>
<dbReference type="Proteomes" id="UP000837857">
    <property type="component" value="Chromosome 12"/>
</dbReference>
<name>A0ABN8HWZ3_9NEOP</name>
<gene>
    <name evidence="1" type="ORF">IPOD504_LOCUS2826</name>
</gene>
<feature type="non-terminal residue" evidence="1">
    <location>
        <position position="1"/>
    </location>
</feature>
<reference evidence="1" key="1">
    <citation type="submission" date="2022-03" db="EMBL/GenBank/DDBJ databases">
        <authorList>
            <person name="Martin H S."/>
        </authorList>
    </citation>
    <scope>NUCLEOTIDE SEQUENCE</scope>
</reference>
<evidence type="ECO:0000313" key="2">
    <source>
        <dbReference type="Proteomes" id="UP000837857"/>
    </source>
</evidence>
<proteinExistence type="predicted"/>
<accession>A0ABN8HWZ3</accession>
<dbReference type="EMBL" id="OW152824">
    <property type="protein sequence ID" value="CAH2040818.1"/>
    <property type="molecule type" value="Genomic_DNA"/>
</dbReference>
<evidence type="ECO:0000313" key="1">
    <source>
        <dbReference type="EMBL" id="CAH2040818.1"/>
    </source>
</evidence>
<organism evidence="1 2">
    <name type="scientific">Iphiclides podalirius</name>
    <name type="common">scarce swallowtail</name>
    <dbReference type="NCBI Taxonomy" id="110791"/>
    <lineage>
        <taxon>Eukaryota</taxon>
        <taxon>Metazoa</taxon>
        <taxon>Ecdysozoa</taxon>
        <taxon>Arthropoda</taxon>
        <taxon>Hexapoda</taxon>
        <taxon>Insecta</taxon>
        <taxon>Pterygota</taxon>
        <taxon>Neoptera</taxon>
        <taxon>Endopterygota</taxon>
        <taxon>Lepidoptera</taxon>
        <taxon>Glossata</taxon>
        <taxon>Ditrysia</taxon>
        <taxon>Papilionoidea</taxon>
        <taxon>Papilionidae</taxon>
        <taxon>Papilioninae</taxon>
        <taxon>Iphiclides</taxon>
    </lineage>
</organism>